<reference evidence="1" key="3">
    <citation type="submission" date="2020-06" db="EMBL/GenBank/DDBJ databases">
        <title>Helianthus annuus Genome sequencing and assembly Release 2.</title>
        <authorList>
            <person name="Gouzy J."/>
            <person name="Langlade N."/>
            <person name="Munos S."/>
        </authorList>
    </citation>
    <scope>NUCLEOTIDE SEQUENCE</scope>
    <source>
        <tissue evidence="1">Leaves</tissue>
    </source>
</reference>
<protein>
    <submittedName>
        <fullName evidence="2">Uncharacterized protein</fullName>
    </submittedName>
</protein>
<dbReference type="Gramene" id="mRNA:HanXRQr2_Chr02g0065521">
    <property type="protein sequence ID" value="mRNA:HanXRQr2_Chr02g0065521"/>
    <property type="gene ID" value="HanXRQr2_Chr02g0065521"/>
</dbReference>
<dbReference type="Proteomes" id="UP000215914">
    <property type="component" value="Chromosome 2"/>
</dbReference>
<gene>
    <name evidence="2" type="ORF">HannXRQ_Chr02g0042581</name>
    <name evidence="1" type="ORF">HanXRQr2_Chr02g0065521</name>
</gene>
<proteinExistence type="predicted"/>
<dbReference type="AlphaFoldDB" id="A0A251VHH9"/>
<keyword evidence="3" id="KW-1185">Reference proteome</keyword>
<evidence type="ECO:0000313" key="1">
    <source>
        <dbReference type="EMBL" id="KAF5818459.1"/>
    </source>
</evidence>
<accession>A0A251VHH9</accession>
<name>A0A251VHH9_HELAN</name>
<reference evidence="1 3" key="1">
    <citation type="journal article" date="2017" name="Nature">
        <title>The sunflower genome provides insights into oil metabolism, flowering and Asterid evolution.</title>
        <authorList>
            <person name="Badouin H."/>
            <person name="Gouzy J."/>
            <person name="Grassa C.J."/>
            <person name="Murat F."/>
            <person name="Staton S.E."/>
            <person name="Cottret L."/>
            <person name="Lelandais-Briere C."/>
            <person name="Owens G.L."/>
            <person name="Carrere S."/>
            <person name="Mayjonade B."/>
            <person name="Legrand L."/>
            <person name="Gill N."/>
            <person name="Kane N.C."/>
            <person name="Bowers J.E."/>
            <person name="Hubner S."/>
            <person name="Bellec A."/>
            <person name="Berard A."/>
            <person name="Berges H."/>
            <person name="Blanchet N."/>
            <person name="Boniface M.C."/>
            <person name="Brunel D."/>
            <person name="Catrice O."/>
            <person name="Chaidir N."/>
            <person name="Claudel C."/>
            <person name="Donnadieu C."/>
            <person name="Faraut T."/>
            <person name="Fievet G."/>
            <person name="Helmstetter N."/>
            <person name="King M."/>
            <person name="Knapp S.J."/>
            <person name="Lai Z."/>
            <person name="Le Paslier M.C."/>
            <person name="Lippi Y."/>
            <person name="Lorenzon L."/>
            <person name="Mandel J.R."/>
            <person name="Marage G."/>
            <person name="Marchand G."/>
            <person name="Marquand E."/>
            <person name="Bret-Mestries E."/>
            <person name="Morien E."/>
            <person name="Nambeesan S."/>
            <person name="Nguyen T."/>
            <person name="Pegot-Espagnet P."/>
            <person name="Pouilly N."/>
            <person name="Raftis F."/>
            <person name="Sallet E."/>
            <person name="Schiex T."/>
            <person name="Thomas J."/>
            <person name="Vandecasteele C."/>
            <person name="Vares D."/>
            <person name="Vear F."/>
            <person name="Vautrin S."/>
            <person name="Crespi M."/>
            <person name="Mangin B."/>
            <person name="Burke J.M."/>
            <person name="Salse J."/>
            <person name="Munos S."/>
            <person name="Vincourt P."/>
            <person name="Rieseberg L.H."/>
            <person name="Langlade N.B."/>
        </authorList>
    </citation>
    <scope>NUCLEOTIDE SEQUENCE [LARGE SCALE GENOMIC DNA]</scope>
    <source>
        <strain evidence="3">cv. SF193</strain>
        <tissue evidence="1">Leaves</tissue>
    </source>
</reference>
<evidence type="ECO:0000313" key="3">
    <source>
        <dbReference type="Proteomes" id="UP000215914"/>
    </source>
</evidence>
<evidence type="ECO:0000313" key="2">
    <source>
        <dbReference type="EMBL" id="OTG34151.1"/>
    </source>
</evidence>
<organism evidence="2 3">
    <name type="scientific">Helianthus annuus</name>
    <name type="common">Common sunflower</name>
    <dbReference type="NCBI Taxonomy" id="4232"/>
    <lineage>
        <taxon>Eukaryota</taxon>
        <taxon>Viridiplantae</taxon>
        <taxon>Streptophyta</taxon>
        <taxon>Embryophyta</taxon>
        <taxon>Tracheophyta</taxon>
        <taxon>Spermatophyta</taxon>
        <taxon>Magnoliopsida</taxon>
        <taxon>eudicotyledons</taxon>
        <taxon>Gunneridae</taxon>
        <taxon>Pentapetalae</taxon>
        <taxon>asterids</taxon>
        <taxon>campanulids</taxon>
        <taxon>Asterales</taxon>
        <taxon>Asteraceae</taxon>
        <taxon>Asteroideae</taxon>
        <taxon>Heliantheae alliance</taxon>
        <taxon>Heliantheae</taxon>
        <taxon>Helianthus</taxon>
    </lineage>
</organism>
<sequence length="66" mass="7394">MSNGGLNKPRELSNLTFHSVLSIKYYTQGLEIGCLSPYQSSWFSSESSVTNKAHMLTKSGNLYMKM</sequence>
<dbReference type="EMBL" id="MNCJ02000317">
    <property type="protein sequence ID" value="KAF5818459.1"/>
    <property type="molecule type" value="Genomic_DNA"/>
</dbReference>
<dbReference type="InParanoid" id="A0A251VHH9"/>
<reference evidence="2" key="2">
    <citation type="submission" date="2017-02" db="EMBL/GenBank/DDBJ databases">
        <title>Sunflower complete genome.</title>
        <authorList>
            <person name="Langlade N."/>
            <person name="Munos S."/>
        </authorList>
    </citation>
    <scope>NUCLEOTIDE SEQUENCE [LARGE SCALE GENOMIC DNA]</scope>
    <source>
        <tissue evidence="2">Leaves</tissue>
    </source>
</reference>
<dbReference type="EMBL" id="CM007891">
    <property type="protein sequence ID" value="OTG34151.1"/>
    <property type="molecule type" value="Genomic_DNA"/>
</dbReference>